<dbReference type="Pfam" id="PF03372">
    <property type="entry name" value="Exo_endo_phos"/>
    <property type="match status" value="1"/>
</dbReference>
<keyword evidence="3" id="KW-1185">Reference proteome</keyword>
<dbReference type="PANTHER" id="PTHR31635:SF196">
    <property type="entry name" value="REVERSE TRANSCRIPTASE DOMAIN-CONTAINING PROTEIN-RELATED"/>
    <property type="match status" value="1"/>
</dbReference>
<dbReference type="SUPFAM" id="SSF56672">
    <property type="entry name" value="DNA/RNA polymerases"/>
    <property type="match status" value="1"/>
</dbReference>
<reference evidence="2" key="2">
    <citation type="submission" date="2025-09" db="UniProtKB">
        <authorList>
            <consortium name="Ensembl"/>
        </authorList>
    </citation>
    <scope>IDENTIFICATION</scope>
</reference>
<dbReference type="PROSITE" id="PS50878">
    <property type="entry name" value="RT_POL"/>
    <property type="match status" value="1"/>
</dbReference>
<feature type="domain" description="Reverse transcriptase" evidence="1">
    <location>
        <begin position="508"/>
        <end position="780"/>
    </location>
</feature>
<evidence type="ECO:0000259" key="1">
    <source>
        <dbReference type="PROSITE" id="PS50878"/>
    </source>
</evidence>
<dbReference type="SUPFAM" id="SSF56219">
    <property type="entry name" value="DNase I-like"/>
    <property type="match status" value="1"/>
</dbReference>
<dbReference type="Pfam" id="PF00078">
    <property type="entry name" value="RVT_1"/>
    <property type="match status" value="1"/>
</dbReference>
<proteinExistence type="predicted"/>
<dbReference type="InterPro" id="IPR000477">
    <property type="entry name" value="RT_dom"/>
</dbReference>
<dbReference type="CDD" id="cd01650">
    <property type="entry name" value="RT_nLTR_like"/>
    <property type="match status" value="1"/>
</dbReference>
<evidence type="ECO:0000313" key="2">
    <source>
        <dbReference type="Ensembl" id="ENSSFAP00005005622.1"/>
    </source>
</evidence>
<dbReference type="Ensembl" id="ENSSFAT00005005935.1">
    <property type="protein sequence ID" value="ENSSFAP00005005622.1"/>
    <property type="gene ID" value="ENSSFAG00005003500.1"/>
</dbReference>
<dbReference type="InterPro" id="IPR036691">
    <property type="entry name" value="Endo/exonu/phosph_ase_sf"/>
</dbReference>
<accession>A0A672FID9</accession>
<dbReference type="InterPro" id="IPR043502">
    <property type="entry name" value="DNA/RNA_pol_sf"/>
</dbReference>
<dbReference type="Proteomes" id="UP000472267">
    <property type="component" value="Unassembled WGS sequence"/>
</dbReference>
<name>A0A672FID9_SALFA</name>
<evidence type="ECO:0000313" key="3">
    <source>
        <dbReference type="Proteomes" id="UP000472267"/>
    </source>
</evidence>
<sequence length="1135" mass="130194">MTSQRQVNRAPGSISFISWNIRGMGNAIKRNNIFSHLRSFYPDVIFLQETHLKVNHHSRLRNSWIGQVYHSNFNHNSRGVAILFKKGAQFNHTKTITDSNGRFIILIGKLCNSPTILVNVYGPNWDDPQFFTKLIASLPDVNTHLLIIAGDLNCVLHPQLDRSNPKPNSQLSKSGGVLESFMHSYCLTDPWRKLNPDKKQFSFYSSVHKSYSRIDYFLINSNLYPHVTNSQYHSIVVSDHCPVQLDIHFPENVEPQRTWQLDPSLLLCTEFKKFVAEQIDFFFETNDCSGISRRVLWETHKAYIRGQIISYTAHQNKQRNKRLSEIEQSILDIDKKHSVSATSELQKERALLQMEFNNLCTDQAVRNLLKTKQKCYEHGEKAGRLLSHQLRQTNGNFQITEINVGPDVTTCDPKLINSQFRKYYSDLYASNTDASICSIQSFLDSLNIPTLNSDAQFSLDQPLTANEIQVAINSMQSGRAPGPDGFPSEYYKIFAPKLVPILKAMYEETLENGCLPPTLTQATISLILKKDKNPLDCSSYRPISLLCCDYKILTKTLANRLNDVIPTLIHQDQTGFIPGRQPFFNMRRLFNVMYSTHTLQLPEVILSLDAEKAFDRIEWVYLHAVMKRFGFGETFCNWIKILYSNPTSAVKTNGLISSYFPILKGTRQGCCLSPFLFDLAIEPLAIAMRGDEGIKGIQRGDVIHKVALYADDLLLFITDPFQSIPHLLVLLQKFGSFSGYKLNLTKSLLFPINDISKTLNYSLFPFKTERQSFKYLGVNVTSSFKTLRAVNFDSLLEHTKKELERWSRLPISLAGRINALKMTVLPKFLYFFMTIPVWLPKCFFGKLDKCISAFIWNHSIPRIKKTYLERPKPEGGLGLPNFLYYYWASNISKLSYWISTFSDNNGPAWASMELSSHASISPISFVTAPLSLCTNNRIFSNPVVSSSIKIWIQFCKHFNLDQMSGLFPISHNHLFAPSHTDSNFAGWRRHGLVFFDDLFDENSFLSFEFLVKDHNIQKSNFFRYLQVRSFASKSFHSYPKPPDKNVSYNLLNLNPWNRGLISRSYKIIQSIDPPLQTKTREAWERDLGTAVTDDVWAQCITNIHSSSICVRHGLLQFKVLNRIHYSNDRLAKIYP</sequence>
<dbReference type="GO" id="GO:0003824">
    <property type="term" value="F:catalytic activity"/>
    <property type="evidence" value="ECO:0007669"/>
    <property type="project" value="InterPro"/>
</dbReference>
<dbReference type="OMA" id="NTDASIC"/>
<dbReference type="PANTHER" id="PTHR31635">
    <property type="entry name" value="REVERSE TRANSCRIPTASE DOMAIN-CONTAINING PROTEIN-RELATED"/>
    <property type="match status" value="1"/>
</dbReference>
<organism evidence="2 3">
    <name type="scientific">Salarias fasciatus</name>
    <name type="common">Jewelled blenny</name>
    <name type="synonym">Blennius fasciatus</name>
    <dbReference type="NCBI Taxonomy" id="181472"/>
    <lineage>
        <taxon>Eukaryota</taxon>
        <taxon>Metazoa</taxon>
        <taxon>Chordata</taxon>
        <taxon>Craniata</taxon>
        <taxon>Vertebrata</taxon>
        <taxon>Euteleostomi</taxon>
        <taxon>Actinopterygii</taxon>
        <taxon>Neopterygii</taxon>
        <taxon>Teleostei</taxon>
        <taxon>Neoteleostei</taxon>
        <taxon>Acanthomorphata</taxon>
        <taxon>Ovalentaria</taxon>
        <taxon>Blenniimorphae</taxon>
        <taxon>Blenniiformes</taxon>
        <taxon>Blennioidei</taxon>
        <taxon>Blenniidae</taxon>
        <taxon>Salariinae</taxon>
        <taxon>Salarias</taxon>
    </lineage>
</organism>
<dbReference type="InterPro" id="IPR005135">
    <property type="entry name" value="Endo/exonuclease/phosphatase"/>
</dbReference>
<dbReference type="Gene3D" id="3.60.10.10">
    <property type="entry name" value="Endonuclease/exonuclease/phosphatase"/>
    <property type="match status" value="1"/>
</dbReference>
<reference evidence="2" key="1">
    <citation type="submission" date="2025-08" db="UniProtKB">
        <authorList>
            <consortium name="Ensembl"/>
        </authorList>
    </citation>
    <scope>IDENTIFICATION</scope>
</reference>
<dbReference type="CDD" id="cd09076">
    <property type="entry name" value="L1-EN"/>
    <property type="match status" value="1"/>
</dbReference>
<protein>
    <recommendedName>
        <fullName evidence="1">Reverse transcriptase domain-containing protein</fullName>
    </recommendedName>
</protein>
<dbReference type="InParanoid" id="A0A672FID9"/>
<dbReference type="AlphaFoldDB" id="A0A672FID9"/>